<gene>
    <name evidence="2" type="ORF">N425_08595</name>
</gene>
<feature type="signal peptide" evidence="1">
    <location>
        <begin position="1"/>
        <end position="19"/>
    </location>
</feature>
<evidence type="ECO:0000256" key="1">
    <source>
        <dbReference type="SAM" id="SignalP"/>
    </source>
</evidence>
<evidence type="ECO:0000313" key="3">
    <source>
        <dbReference type="Proteomes" id="UP000018837"/>
    </source>
</evidence>
<organism evidence="2 3">
    <name type="scientific">Tannerella sp. oral taxon BU063 isolate Cell 2</name>
    <dbReference type="NCBI Taxonomy" id="1411148"/>
    <lineage>
        <taxon>Bacteria</taxon>
        <taxon>Pseudomonadati</taxon>
        <taxon>Bacteroidota</taxon>
        <taxon>Bacteroidia</taxon>
        <taxon>Bacteroidales</taxon>
        <taxon>Tannerellaceae</taxon>
        <taxon>Tannerella</taxon>
    </lineage>
</organism>
<feature type="chain" id="PRO_5004813271" evidence="1">
    <location>
        <begin position="20"/>
        <end position="84"/>
    </location>
</feature>
<dbReference type="EMBL" id="AYUF01000468">
    <property type="protein sequence ID" value="ETK01696.1"/>
    <property type="molecule type" value="Genomic_DNA"/>
</dbReference>
<keyword evidence="1" id="KW-0732">Signal</keyword>
<dbReference type="Proteomes" id="UP000018837">
    <property type="component" value="Unassembled WGS sequence"/>
</dbReference>
<comment type="caution">
    <text evidence="2">The sequence shown here is derived from an EMBL/GenBank/DDBJ whole genome shotgun (WGS) entry which is preliminary data.</text>
</comment>
<proteinExistence type="predicted"/>
<evidence type="ECO:0000313" key="2">
    <source>
        <dbReference type="EMBL" id="ETK01696.1"/>
    </source>
</evidence>
<accession>W2C5I8</accession>
<protein>
    <submittedName>
        <fullName evidence="2">Uncharacterized protein</fullName>
    </submittedName>
</protein>
<dbReference type="AlphaFoldDB" id="W2C5I8"/>
<name>W2C5I8_9BACT</name>
<sequence>MKKVFIAISMIAVCGIVSAAETSTFANGEGGKKEEPAFGCVATCERVLCGPEYKDVEKALEEIDKAEKRCEKNREKEQAPPEKS</sequence>
<reference evidence="2 3" key="1">
    <citation type="submission" date="2013-11" db="EMBL/GenBank/DDBJ databases">
        <title>Single cell genomics of uncultured Tannerella BU063 (oral taxon 286).</title>
        <authorList>
            <person name="Beall C.J."/>
            <person name="Campbell A.G."/>
            <person name="Griffen A.L."/>
            <person name="Podar M."/>
            <person name="Leys E.J."/>
        </authorList>
    </citation>
    <scope>NUCLEOTIDE SEQUENCE [LARGE SCALE GENOMIC DNA]</scope>
    <source>
        <strain evidence="2">Cell 2</strain>
    </source>
</reference>